<feature type="domain" description="Endonuclease/exonuclease/phosphatase" evidence="1">
    <location>
        <begin position="36"/>
        <end position="247"/>
    </location>
</feature>
<proteinExistence type="predicted"/>
<dbReference type="Gene3D" id="3.60.10.10">
    <property type="entry name" value="Endonuclease/exonuclease/phosphatase"/>
    <property type="match status" value="1"/>
</dbReference>
<dbReference type="EMBL" id="SLZU01000002">
    <property type="protein sequence ID" value="TCS66296.1"/>
    <property type="molecule type" value="Genomic_DNA"/>
</dbReference>
<dbReference type="Proteomes" id="UP000295696">
    <property type="component" value="Unassembled WGS sequence"/>
</dbReference>
<comment type="caution">
    <text evidence="2">The sequence shown here is derived from an EMBL/GenBank/DDBJ whole genome shotgun (WGS) entry which is preliminary data.</text>
</comment>
<gene>
    <name evidence="2" type="ORF">EDD52_102113</name>
</gene>
<dbReference type="InterPro" id="IPR051916">
    <property type="entry name" value="GPI-anchor_lipid_remodeler"/>
</dbReference>
<dbReference type="PANTHER" id="PTHR14859:SF15">
    <property type="entry name" value="ENDONUCLEASE_EXONUCLEASE_PHOSPHATASE DOMAIN-CONTAINING PROTEIN"/>
    <property type="match status" value="1"/>
</dbReference>
<accession>A0A4V2UPK4</accession>
<evidence type="ECO:0000259" key="1">
    <source>
        <dbReference type="Pfam" id="PF03372"/>
    </source>
</evidence>
<dbReference type="GO" id="GO:0016020">
    <property type="term" value="C:membrane"/>
    <property type="evidence" value="ECO:0007669"/>
    <property type="project" value="GOC"/>
</dbReference>
<keyword evidence="2" id="KW-0540">Nuclease</keyword>
<dbReference type="GO" id="GO:0004519">
    <property type="term" value="F:endonuclease activity"/>
    <property type="evidence" value="ECO:0007669"/>
    <property type="project" value="UniProtKB-KW"/>
</dbReference>
<reference evidence="2 3" key="1">
    <citation type="submission" date="2019-03" db="EMBL/GenBank/DDBJ databases">
        <title>Genomic Encyclopedia of Type Strains, Phase IV (KMG-IV): sequencing the most valuable type-strain genomes for metagenomic binning, comparative biology and taxonomic classification.</title>
        <authorList>
            <person name="Goeker M."/>
        </authorList>
    </citation>
    <scope>NUCLEOTIDE SEQUENCE [LARGE SCALE GENOMIC DNA]</scope>
    <source>
        <strain evidence="2 3">DSM 104836</strain>
    </source>
</reference>
<dbReference type="Pfam" id="PF03372">
    <property type="entry name" value="Exo_endo_phos"/>
    <property type="match status" value="1"/>
</dbReference>
<sequence>MRPYIRGMVQADLRTNGRTETQGPILCGQSLVRVTSYNIRKAVGLDWRRDSGRIVDVLAEIDADVVVLQESDKRVGKRSGVLPEERLQHELGYRLVDVSTRPHSHGWHGNAILYRPNRLSLDKAKRIDLPTVEPRGAVAAVFAAPGLEVIGVHLALMRSVRARQMQRLGQYLATASHPIIVAGDFNAWAKEGHRAALGKGCEMILPGNSFHASRPVAALDRFVLKGAVMHAASHVHVSALASRASDHLPIVIDLDLSGDPQ</sequence>
<evidence type="ECO:0000313" key="3">
    <source>
        <dbReference type="Proteomes" id="UP000295696"/>
    </source>
</evidence>
<keyword evidence="3" id="KW-1185">Reference proteome</keyword>
<name>A0A4V2UPK4_9RHOB</name>
<evidence type="ECO:0000313" key="2">
    <source>
        <dbReference type="EMBL" id="TCS66296.1"/>
    </source>
</evidence>
<dbReference type="InterPro" id="IPR005135">
    <property type="entry name" value="Endo/exonuclease/phosphatase"/>
</dbReference>
<dbReference type="GO" id="GO:0006506">
    <property type="term" value="P:GPI anchor biosynthetic process"/>
    <property type="evidence" value="ECO:0007669"/>
    <property type="project" value="TreeGrafter"/>
</dbReference>
<organism evidence="2 3">
    <name type="scientific">Primorskyibacter sedentarius</name>
    <dbReference type="NCBI Taxonomy" id="745311"/>
    <lineage>
        <taxon>Bacteria</taxon>
        <taxon>Pseudomonadati</taxon>
        <taxon>Pseudomonadota</taxon>
        <taxon>Alphaproteobacteria</taxon>
        <taxon>Rhodobacterales</taxon>
        <taxon>Roseobacteraceae</taxon>
        <taxon>Primorskyibacter</taxon>
    </lineage>
</organism>
<protein>
    <submittedName>
        <fullName evidence="2">Endonuclease/exonuclease/phosphatase family metal-dependent hydrolase</fullName>
    </submittedName>
</protein>
<dbReference type="GO" id="GO:0004527">
    <property type="term" value="F:exonuclease activity"/>
    <property type="evidence" value="ECO:0007669"/>
    <property type="project" value="UniProtKB-KW"/>
</dbReference>
<dbReference type="AlphaFoldDB" id="A0A4V2UPK4"/>
<dbReference type="InterPro" id="IPR036691">
    <property type="entry name" value="Endo/exonu/phosph_ase_sf"/>
</dbReference>
<keyword evidence="2" id="KW-0378">Hydrolase</keyword>
<dbReference type="PANTHER" id="PTHR14859">
    <property type="entry name" value="CALCOFLUOR WHITE HYPERSENSITIVE PROTEIN PRECURSOR"/>
    <property type="match status" value="1"/>
</dbReference>
<keyword evidence="2" id="KW-0255">Endonuclease</keyword>
<keyword evidence="2" id="KW-0269">Exonuclease</keyword>
<dbReference type="SUPFAM" id="SSF56219">
    <property type="entry name" value="DNase I-like"/>
    <property type="match status" value="1"/>
</dbReference>